<dbReference type="AlphaFoldDB" id="A0A3A3FPN6"/>
<comment type="caution">
    <text evidence="1">The sequence shown here is derived from an EMBL/GenBank/DDBJ whole genome shotgun (WGS) entry which is preliminary data.</text>
</comment>
<evidence type="ECO:0000313" key="1">
    <source>
        <dbReference type="EMBL" id="RJF97164.1"/>
    </source>
</evidence>
<protein>
    <submittedName>
        <fullName evidence="1">Uncharacterized protein</fullName>
    </submittedName>
</protein>
<reference evidence="2" key="1">
    <citation type="submission" date="2018-09" db="EMBL/GenBank/DDBJ databases">
        <authorList>
            <person name="Zhu H."/>
        </authorList>
    </citation>
    <scope>NUCLEOTIDE SEQUENCE [LARGE SCALE GENOMIC DNA]</scope>
    <source>
        <strain evidence="2">K1R23-30</strain>
    </source>
</reference>
<gene>
    <name evidence="1" type="ORF">D3871_00410</name>
</gene>
<dbReference type="RefSeq" id="WP_119767116.1">
    <property type="nucleotide sequence ID" value="NZ_QYUO01000001.1"/>
</dbReference>
<evidence type="ECO:0000313" key="2">
    <source>
        <dbReference type="Proteomes" id="UP000265955"/>
    </source>
</evidence>
<accession>A0A3A3FPN6</accession>
<name>A0A3A3FPN6_9BURK</name>
<proteinExistence type="predicted"/>
<organism evidence="1 2">
    <name type="scientific">Noviherbaspirillum saxi</name>
    <dbReference type="NCBI Taxonomy" id="2320863"/>
    <lineage>
        <taxon>Bacteria</taxon>
        <taxon>Pseudomonadati</taxon>
        <taxon>Pseudomonadota</taxon>
        <taxon>Betaproteobacteria</taxon>
        <taxon>Burkholderiales</taxon>
        <taxon>Oxalobacteraceae</taxon>
        <taxon>Noviherbaspirillum</taxon>
    </lineage>
</organism>
<dbReference type="OrthoDB" id="8773261at2"/>
<dbReference type="EMBL" id="QYUO01000001">
    <property type="protein sequence ID" value="RJF97164.1"/>
    <property type="molecule type" value="Genomic_DNA"/>
</dbReference>
<keyword evidence="2" id="KW-1185">Reference proteome</keyword>
<dbReference type="Proteomes" id="UP000265955">
    <property type="component" value="Unassembled WGS sequence"/>
</dbReference>
<sequence length="181" mass="20275">MNPANSRALNHAYQRPSKLYRYSQRQWLERSLQLGEFRLRPPPQEAQLIVPSDQIMPFGTRKAVAASAFLTLSLAADWDEKLFDAFGDADTCLVIHDAEQFGERMHRAVQRLLPSWAGIDAAISYGLPSPLGAAFSKARQLASEKEWLFAWRPTQHATSCNPVVVRIGSIEGIAELRAREA</sequence>